<dbReference type="EMBL" id="DWVY01000024">
    <property type="protein sequence ID" value="HJC74310.1"/>
    <property type="molecule type" value="Genomic_DNA"/>
</dbReference>
<sequence length="90" mass="10268">MMKMIGINEVAFVGALVSMQRAANQINTAFEGWESQGERSSVFEEYLEQYAQLQSIMLSYQELMRKDIDAIGKIGTSMLKVDQLLTNLWK</sequence>
<reference evidence="1" key="1">
    <citation type="journal article" date="2021" name="PeerJ">
        <title>Extensive microbial diversity within the chicken gut microbiome revealed by metagenomics and culture.</title>
        <authorList>
            <person name="Gilroy R."/>
            <person name="Ravi A."/>
            <person name="Getino M."/>
            <person name="Pursley I."/>
            <person name="Horton D.L."/>
            <person name="Alikhan N.F."/>
            <person name="Baker D."/>
            <person name="Gharbi K."/>
            <person name="Hall N."/>
            <person name="Watson M."/>
            <person name="Adriaenssens E.M."/>
            <person name="Foster-Nyarko E."/>
            <person name="Jarju S."/>
            <person name="Secka A."/>
            <person name="Antonio M."/>
            <person name="Oren A."/>
            <person name="Chaudhuri R.R."/>
            <person name="La Ragione R."/>
            <person name="Hildebrand F."/>
            <person name="Pallen M.J."/>
        </authorList>
    </citation>
    <scope>NUCLEOTIDE SEQUENCE</scope>
    <source>
        <strain evidence="1">CHK196-7946</strain>
    </source>
</reference>
<evidence type="ECO:0000313" key="2">
    <source>
        <dbReference type="Proteomes" id="UP000823902"/>
    </source>
</evidence>
<comment type="caution">
    <text evidence="1">The sequence shown here is derived from an EMBL/GenBank/DDBJ whole genome shotgun (WGS) entry which is preliminary data.</text>
</comment>
<protein>
    <submittedName>
        <fullName evidence="1">Uncharacterized protein</fullName>
    </submittedName>
</protein>
<name>A0A9D2QBB8_9FIRM</name>
<gene>
    <name evidence="1" type="ORF">H9697_05100</name>
</gene>
<reference evidence="1" key="2">
    <citation type="submission" date="2021-04" db="EMBL/GenBank/DDBJ databases">
        <authorList>
            <person name="Gilroy R."/>
        </authorList>
    </citation>
    <scope>NUCLEOTIDE SEQUENCE</scope>
    <source>
        <strain evidence="1">CHK196-7946</strain>
    </source>
</reference>
<organism evidence="1 2">
    <name type="scientific">Candidatus Mediterraneibacter faecavium</name>
    <dbReference type="NCBI Taxonomy" id="2838668"/>
    <lineage>
        <taxon>Bacteria</taxon>
        <taxon>Bacillati</taxon>
        <taxon>Bacillota</taxon>
        <taxon>Clostridia</taxon>
        <taxon>Lachnospirales</taxon>
        <taxon>Lachnospiraceae</taxon>
        <taxon>Mediterraneibacter</taxon>
    </lineage>
</organism>
<dbReference type="AlphaFoldDB" id="A0A9D2QBB8"/>
<accession>A0A9D2QBB8</accession>
<proteinExistence type="predicted"/>
<dbReference type="Proteomes" id="UP000823902">
    <property type="component" value="Unassembled WGS sequence"/>
</dbReference>
<evidence type="ECO:0000313" key="1">
    <source>
        <dbReference type="EMBL" id="HJC74310.1"/>
    </source>
</evidence>